<dbReference type="KEGG" id="tal:Thal_0535"/>
<organism evidence="10 11">
    <name type="scientific">Thermocrinis albus (strain DSM 14484 / JCM 11386 / HI 11/12)</name>
    <dbReference type="NCBI Taxonomy" id="638303"/>
    <lineage>
        <taxon>Bacteria</taxon>
        <taxon>Pseudomonadati</taxon>
        <taxon>Aquificota</taxon>
        <taxon>Aquificia</taxon>
        <taxon>Aquificales</taxon>
        <taxon>Aquificaceae</taxon>
        <taxon>Thermocrinis</taxon>
    </lineage>
</organism>
<dbReference type="GO" id="GO:0015935">
    <property type="term" value="C:small ribosomal subunit"/>
    <property type="evidence" value="ECO:0007669"/>
    <property type="project" value="TreeGrafter"/>
</dbReference>
<dbReference type="EMBL" id="CP001931">
    <property type="protein sequence ID" value="ADC89169.1"/>
    <property type="molecule type" value="Genomic_DNA"/>
</dbReference>
<dbReference type="PANTHER" id="PTHR33398">
    <property type="entry name" value="30S RIBOSOMAL PROTEIN S20"/>
    <property type="match status" value="1"/>
</dbReference>
<proteinExistence type="inferred from homology"/>
<gene>
    <name evidence="8" type="primary">rpsT</name>
    <name evidence="10" type="ordered locus">Thal_0535</name>
</gene>
<dbReference type="PANTHER" id="PTHR33398:SF1">
    <property type="entry name" value="SMALL RIBOSOMAL SUBUNIT PROTEIN BS20C"/>
    <property type="match status" value="1"/>
</dbReference>
<evidence type="ECO:0000256" key="8">
    <source>
        <dbReference type="HAMAP-Rule" id="MF_00500"/>
    </source>
</evidence>
<evidence type="ECO:0000256" key="6">
    <source>
        <dbReference type="ARBA" id="ARBA00023274"/>
    </source>
</evidence>
<dbReference type="SUPFAM" id="SSF46992">
    <property type="entry name" value="Ribosomal protein S20"/>
    <property type="match status" value="1"/>
</dbReference>
<dbReference type="STRING" id="638303.Thal_0535"/>
<evidence type="ECO:0000256" key="3">
    <source>
        <dbReference type="ARBA" id="ARBA00022730"/>
    </source>
</evidence>
<dbReference type="InterPro" id="IPR002583">
    <property type="entry name" value="Ribosomal_bS20"/>
</dbReference>
<keyword evidence="11" id="KW-1185">Reference proteome</keyword>
<evidence type="ECO:0000256" key="5">
    <source>
        <dbReference type="ARBA" id="ARBA00022980"/>
    </source>
</evidence>
<dbReference type="Pfam" id="PF01649">
    <property type="entry name" value="Ribosomal_S20p"/>
    <property type="match status" value="1"/>
</dbReference>
<evidence type="ECO:0000256" key="4">
    <source>
        <dbReference type="ARBA" id="ARBA00022884"/>
    </source>
</evidence>
<comment type="similarity">
    <text evidence="2 8">Belongs to the bacterial ribosomal protein bS20 family.</text>
</comment>
<dbReference type="AlphaFoldDB" id="D3SPT2"/>
<dbReference type="GO" id="GO:0070181">
    <property type="term" value="F:small ribosomal subunit rRNA binding"/>
    <property type="evidence" value="ECO:0007669"/>
    <property type="project" value="TreeGrafter"/>
</dbReference>
<dbReference type="InterPro" id="IPR036510">
    <property type="entry name" value="Ribosomal_bS20_sf"/>
</dbReference>
<evidence type="ECO:0000313" key="11">
    <source>
        <dbReference type="Proteomes" id="UP000002043"/>
    </source>
</evidence>
<accession>D3SPT2</accession>
<feature type="region of interest" description="Disordered" evidence="9">
    <location>
        <begin position="1"/>
        <end position="23"/>
    </location>
</feature>
<protein>
    <recommendedName>
        <fullName evidence="7 8">Small ribosomal subunit protein bS20</fullName>
    </recommendedName>
</protein>
<dbReference type="GO" id="GO:0003735">
    <property type="term" value="F:structural constituent of ribosome"/>
    <property type="evidence" value="ECO:0007669"/>
    <property type="project" value="InterPro"/>
</dbReference>
<dbReference type="FunFam" id="1.20.58.110:FF:000001">
    <property type="entry name" value="30S ribosomal protein S20"/>
    <property type="match status" value="1"/>
</dbReference>
<dbReference type="Gene3D" id="1.20.58.110">
    <property type="entry name" value="Ribosomal protein S20"/>
    <property type="match status" value="1"/>
</dbReference>
<dbReference type="Proteomes" id="UP000002043">
    <property type="component" value="Chromosome"/>
</dbReference>
<evidence type="ECO:0000313" key="10">
    <source>
        <dbReference type="EMBL" id="ADC89169.1"/>
    </source>
</evidence>
<dbReference type="GO" id="GO:0006412">
    <property type="term" value="P:translation"/>
    <property type="evidence" value="ECO:0007669"/>
    <property type="project" value="UniProtKB-UniRule"/>
</dbReference>
<evidence type="ECO:0000256" key="1">
    <source>
        <dbReference type="ARBA" id="ARBA00003134"/>
    </source>
</evidence>
<feature type="compositionally biased region" description="Basic residues" evidence="9">
    <location>
        <begin position="7"/>
        <end position="23"/>
    </location>
</feature>
<keyword evidence="4 8" id="KW-0694">RNA-binding</keyword>
<sequence length="96" mass="11276">MPNTRQAAKRMRRDAKRRERNRYHLSRMRTYIRKFRKMVQEGKLEEAKAFLPEVISIIYHTASKGVIHKNEAARRASRVTQLLNKALAQASQNLGK</sequence>
<evidence type="ECO:0000256" key="9">
    <source>
        <dbReference type="SAM" id="MobiDB-lite"/>
    </source>
</evidence>
<dbReference type="eggNOG" id="COG0268">
    <property type="taxonomic scope" value="Bacteria"/>
</dbReference>
<keyword evidence="6 8" id="KW-0687">Ribonucleoprotein</keyword>
<dbReference type="NCBIfam" id="TIGR00029">
    <property type="entry name" value="S20"/>
    <property type="match status" value="1"/>
</dbReference>
<evidence type="ECO:0000256" key="2">
    <source>
        <dbReference type="ARBA" id="ARBA00007634"/>
    </source>
</evidence>
<keyword evidence="5 8" id="KW-0689">Ribosomal protein</keyword>
<dbReference type="RefSeq" id="WP_012991576.1">
    <property type="nucleotide sequence ID" value="NC_013894.1"/>
</dbReference>
<dbReference type="OrthoDB" id="9808392at2"/>
<name>D3SPT2_THEAH</name>
<reference evidence="11" key="1">
    <citation type="journal article" date="2010" name="Stand. Genomic Sci.">
        <title>Complete genome sequence of Thermocrinis albus type strain (HI 11/12T).</title>
        <authorList>
            <person name="Wirth R."/>
            <person name="Sikorski J."/>
            <person name="Brambilla E."/>
            <person name="Misra M."/>
            <person name="Lapidus A."/>
            <person name="Copeland A."/>
            <person name="Nolan M."/>
            <person name="Lucas S."/>
            <person name="Chen F."/>
            <person name="Tice H."/>
            <person name="Cheng J.F."/>
            <person name="Han C."/>
            <person name="Detter J.C."/>
            <person name="Tapia R."/>
            <person name="Bruce D."/>
            <person name="Goodwin L."/>
            <person name="Pitluck S."/>
            <person name="Pati A."/>
            <person name="Anderson I."/>
            <person name="Ivanova N."/>
            <person name="Mavromatis K."/>
            <person name="Mikhailova N."/>
            <person name="Chen A."/>
            <person name="Palaniappan K."/>
            <person name="Bilek Y."/>
            <person name="Hader T."/>
            <person name="Land M."/>
            <person name="Hauser L."/>
            <person name="Chang Y.J."/>
            <person name="Jeffries C.D."/>
            <person name="Tindall B.J."/>
            <person name="Rohde M."/>
            <person name="Goker M."/>
            <person name="Bristow J."/>
            <person name="Eisen J.A."/>
            <person name="Markowitz V."/>
            <person name="Hugenholtz P."/>
            <person name="Kyrpides N.C."/>
            <person name="Klenk H.P."/>
        </authorList>
    </citation>
    <scope>NUCLEOTIDE SEQUENCE [LARGE SCALE GENOMIC DNA]</scope>
    <source>
        <strain evidence="11">DSM 14484 / JCM 11386 / HI 11/12</strain>
    </source>
</reference>
<keyword evidence="3 8" id="KW-0699">rRNA-binding</keyword>
<dbReference type="HAMAP" id="MF_00500">
    <property type="entry name" value="Ribosomal_bS20"/>
    <property type="match status" value="1"/>
</dbReference>
<evidence type="ECO:0000256" key="7">
    <source>
        <dbReference type="ARBA" id="ARBA00035136"/>
    </source>
</evidence>
<dbReference type="HOGENOM" id="CLU_160655_3_1_0"/>
<dbReference type="GO" id="GO:0005829">
    <property type="term" value="C:cytosol"/>
    <property type="evidence" value="ECO:0007669"/>
    <property type="project" value="TreeGrafter"/>
</dbReference>
<comment type="function">
    <text evidence="1 8">Binds directly to 16S ribosomal RNA.</text>
</comment>